<dbReference type="Gene3D" id="2.60.40.10">
    <property type="entry name" value="Immunoglobulins"/>
    <property type="match status" value="3"/>
</dbReference>
<dbReference type="Pfam" id="PF13385">
    <property type="entry name" value="Laminin_G_3"/>
    <property type="match status" value="1"/>
</dbReference>
<reference evidence="4" key="1">
    <citation type="submission" date="2016-10" db="EMBL/GenBank/DDBJ databases">
        <authorList>
            <person name="Varghese N."/>
            <person name="Submissions S."/>
        </authorList>
    </citation>
    <scope>NUCLEOTIDE SEQUENCE [LARGE SCALE GENOMIC DNA]</scope>
    <source>
        <strain evidence="4">DSM 23515</strain>
    </source>
</reference>
<evidence type="ECO:0000256" key="1">
    <source>
        <dbReference type="ARBA" id="ARBA00022729"/>
    </source>
</evidence>
<dbReference type="InterPro" id="IPR045829">
    <property type="entry name" value="PKD_6"/>
</dbReference>
<evidence type="ECO:0000313" key="3">
    <source>
        <dbReference type="EMBL" id="SFF76463.1"/>
    </source>
</evidence>
<dbReference type="Pfam" id="PF19408">
    <property type="entry name" value="PKD_6"/>
    <property type="match status" value="6"/>
</dbReference>
<dbReference type="NCBIfam" id="TIGR04183">
    <property type="entry name" value="Por_Secre_tail"/>
    <property type="match status" value="1"/>
</dbReference>
<name>A0A1I2LBT0_9FLAO</name>
<sequence length="3233" mass="348142">MGKILLLIFIIVPLGIYGQACPNSLSISSNNGREICAGEEVTFSATADTGSNLNYQWQINNTNTGPNAAEFTTSTLSHNDRIKVIVTSDDDTECNLTSDYIQMTVNPVRVGSAVIAANSEEICPGDLISFNIASSSNTGTNPDYQWQVNGEIQGSGNSFSGNLVEGDNVQLLVSSSLPCTEDFSSNVISISEKDGPPASIGNIQGEISICPGISTTYNISAVNFADSYIWELPEGWDGSSTGTSIEVTTGSQGGEISVRAINDCGETEQTLSVNVEPGAPTQPGGISGNTEVCPGTPESYSISEVPNAESYQWIVPSDWSGSSTTNTIDLTTGNPGNTILEVIAINTCGESIARELNITVQADIPNTPGNISGVNQVCPGIIETYSISQVPDAESYNWTVPAGWTINGDANSNQISVTTGNYDQNGNISVTAVNSCGESEANSLAVNVDYGTPPLPGEISLQIADGFEVICPESSLSFSISEMNEAESYTWDLPQGWTIVSGQGTPQIQVISGQYGESGEVSVSATNNCGTGNLQTLEVNIDPPAPVIENIQITGEVEVCADATQLEYSIPQISYADSYEWSLPSGWVITSGENTNSIIVSASPTSGNIEVFAKNECGESEIISLAVTAVNDVPNQPGTISTDLGIDAICPPRNDISFSVPNDSEVDYYRWILPSGWEIVSGENTNAILVNVTNSAPYSNEIVKVVAGNICGESTESQYSEITVSDFVITDLGENQDLCSTTTAVPIDVTIEFGGFKKFKPAFSHNGGGSFTDIPPITNNYPNNFTIQYIPTSADFGQEITITVNVPEPETNKNDPDACGDGYAEVTLYFAPNPTASFLTENHDICENSTTGITLSGTPNTQVTYTENGTTKTIDLNENGEAVFNSGNLTESTTYELVSTSYQEEPTCVQTLSESLEITVNPVPSVELVYEESIFCEDDDQAKSVTFENTIGAYENGTFSAEPGLQIDPGTGTISPSSSEPGDYNITYTIPASLGCEQVLITTTISIKEIPQVDFSYETPMCSAGDSTKEVTLTGSGNYQNGSFTAEAGLSIDANTGTINPSDSTPGTYTVTYTTPAADGCNEYEFTSEVVITEIPTPEITYDFNEFCKGDSSTFTPAITGGGAITGGAFSSTSGLAVNAETGEINPANSDPGTYTVTYVLEASAGCEMISTETEILITELPTATLNYAGPFCASNNTPQQINFSEVSGTIAGGTFSASPVGLSINENSGDILPGSSDPGDYTVTCIIAAAGGCEEVFLTTNVSITEVPYASISYNAPFCSSNSENFPVNFEETPELYKTGTFSGSPGLVIDSEGNINPAASEPGEHTITYTLPEIDACTASEVTTNIIIYEAPAITSQPFSVGICSTEPSELSVVATGDELQYQWFRDGEAVSGATETTLSFNNTTSQNAGEYFVEVSGPAGCSPVISETVSLNVDEDIIIEEPVTEVPICGDGFSEVTMKFIAHANGAPLTFTWYKGNSIVDDSDENITITTQPADENGRYAGTLEIINVTTNYNGDYYVEVQGPAEFTCSTAVTNPFQLRLNEVPEPPTVANFEYCQYEEAPALSVLAGENLTWYATETGDDAFPETPVPSTDEPGETIYWVTQTPDVCESERIAVSVNIKEKPAVPETTIVIEYCEGETANPLEAVVADSASLNWYDAEENLLSEAPLPNTESMGTFQYYVSQSLNDCESDKVAIEVLIHELPEVTITSSENLVCAASLVTLTAEGADTYVWYNEADEEIGTTASLEVNPEITTTYKVVGTGTGECSTAAEITIEVDQPSDAGTISGETNVCTGNNSGEIALSGINGEVIRWEFTEDNGETWETIDLEESEISTSYTYQNLITTTGFRAAVQNGVCEETISETIYIQVDERPIGGELNFAGFDRLYTTCEDPEFLEDLVLSGHTGQVVAWKYRTASQASFQTIPGENGNVLSSAIITGLVGNETLIFQAEIVNGSCTNPVVSRTAILSVISSNIEPAPVTVSENLICLGTDVTLSAETGYQSGDGVNDSGNFDNASINQQGWRIINSNGVEENFETSANNTAPNVWRRVTPREFITANLTSPYNTSYQLFDHSLDDGNKGFSLVSGNNTSTMETNVFALDGMDSGILTFDQAYNLTDGASIEVLISTNGGSTYTSLYSNNGDPSSGNYNNFASGTPISRPENKIEIDVGDYIGQNNLRIMFSYVGARQGDVWAIDNIILPDGPQNVGVVWEDTTDPDTPVIIGTNNSEIWEPTEIGWNVSVITTTLEYTGGSCATATNNEEIKVFVYDQYTSTVQAETGSCGVYSAQLSATVSSEAQGEITSYPTLDGYIGKWVVEGPTGYEFSNIDPNNESDPINNPNAIFTSQSESPESYTITWVLESTETDENGNLIENEACSPIYETAEVIFEDCIALDFDGLNDYVDLGETYTGNYSLEAWIRPEASTGTIISGPNFKINLENLPAGINTNSRWYHIAVSNNTLYIDGIESGNFNLGNGGERTLIGASWNNITSSAENYFTGWIEEVRIWNTAITVEQIRFMMNQRLYNNGTQMGVEIPMNVPQGLGFADLAGYYQLLAQEELVAGGTTPDLAHNAIPGKLKNMETLQENTAPLPYTSRIDGQTWATNNTWTHFEVWDAPNSTGINGDPIEWNIVRTSHNVNSGNKDISVLGLICEEKELEIADPSDAMDEYNNGKFLRITHYLKLDGIINLIGESQLLQDEGSILEEASSGYLERDQQGTRNSFNYNYWSSPVSAQGSSNNSPYTISTILRDGTNTQNPLNIDFRGGHAAADQARTSPIIISAYWLHAFNGRANQYGDWEHIGANGTLNTGEGFTMKGSSGTASILEEQNYVFTGKPHNGRIELNIGPDMNYLVGNPYPSALNANEFILDNLKDVTDGRNSQNVFNGVVYFWDHFGAENTHILREYVGGYAAYSLAGGVQAISNDYRINANDAKGTKTPQQFIPVGQGFFLNTRLDEENSGNITIAGGDVIFKNSQRQGVRENVSSSIFLQPLAKSKNIKAQDNDERAKIRLKFHSPKGYHRQILVTRDVNTSNGFDLGYDAPLIENNQEDMYWLIDSSKVVIQGVPNFNTDQVLPIGVKIAGDGYFKIHIDSLENFPDEIPVYLNDKLLDTVHDLKEKPYDALSPPGRIHNRFQIIFTNIKAIPEIPEKPDLSSTIDFKYNDETYELRIDNPELIEISEVHVFDLSGKLVQTHTDIPLQKQNILTINPVGASVYIVKLITADGNRNKKFIMK</sequence>
<dbReference type="Gene3D" id="2.60.120.200">
    <property type="match status" value="1"/>
</dbReference>
<proteinExistence type="predicted"/>
<keyword evidence="1" id="KW-0732">Signal</keyword>
<dbReference type="SUPFAM" id="SSF48726">
    <property type="entry name" value="Immunoglobulin"/>
    <property type="match status" value="2"/>
</dbReference>
<accession>A0A1I2LBT0</accession>
<dbReference type="SUPFAM" id="SSF49899">
    <property type="entry name" value="Concanavalin A-like lectins/glucanases"/>
    <property type="match status" value="1"/>
</dbReference>
<feature type="domain" description="Ig-like" evidence="2">
    <location>
        <begin position="1354"/>
        <end position="1433"/>
    </location>
</feature>
<dbReference type="GO" id="GO:0005975">
    <property type="term" value="P:carbohydrate metabolic process"/>
    <property type="evidence" value="ECO:0007669"/>
    <property type="project" value="UniProtKB-ARBA"/>
</dbReference>
<dbReference type="InterPro" id="IPR013783">
    <property type="entry name" value="Ig-like_fold"/>
</dbReference>
<evidence type="ECO:0000313" key="4">
    <source>
        <dbReference type="Proteomes" id="UP000199116"/>
    </source>
</evidence>
<dbReference type="EMBL" id="FOOH01000008">
    <property type="protein sequence ID" value="SFF76463.1"/>
    <property type="molecule type" value="Genomic_DNA"/>
</dbReference>
<organism evidence="3 4">
    <name type="scientific">Salegentibacter agarivorans</name>
    <dbReference type="NCBI Taxonomy" id="345907"/>
    <lineage>
        <taxon>Bacteria</taxon>
        <taxon>Pseudomonadati</taxon>
        <taxon>Bacteroidota</taxon>
        <taxon>Flavobacteriia</taxon>
        <taxon>Flavobacteriales</taxon>
        <taxon>Flavobacteriaceae</taxon>
        <taxon>Salegentibacter</taxon>
    </lineage>
</organism>
<dbReference type="InterPro" id="IPR026444">
    <property type="entry name" value="Secre_tail"/>
</dbReference>
<dbReference type="PROSITE" id="PS50835">
    <property type="entry name" value="IG_LIKE"/>
    <property type="match status" value="1"/>
</dbReference>
<dbReference type="GO" id="GO:0004553">
    <property type="term" value="F:hydrolase activity, hydrolyzing O-glycosyl compounds"/>
    <property type="evidence" value="ECO:0007669"/>
    <property type="project" value="UniProtKB-ARBA"/>
</dbReference>
<dbReference type="Proteomes" id="UP000199116">
    <property type="component" value="Unassembled WGS sequence"/>
</dbReference>
<protein>
    <submittedName>
        <fullName evidence="3">Por secretion system C-terminal sorting domain-containing protein</fullName>
    </submittedName>
</protein>
<gene>
    <name evidence="3" type="ORF">SAMN04488033_10835</name>
</gene>
<evidence type="ECO:0000259" key="2">
    <source>
        <dbReference type="PROSITE" id="PS50835"/>
    </source>
</evidence>
<dbReference type="InterPro" id="IPR007110">
    <property type="entry name" value="Ig-like_dom"/>
</dbReference>
<dbReference type="RefSeq" id="WP_093304023.1">
    <property type="nucleotide sequence ID" value="NZ_FOOH01000008.1"/>
</dbReference>
<keyword evidence="4" id="KW-1185">Reference proteome</keyword>
<dbReference type="InterPro" id="IPR013320">
    <property type="entry name" value="ConA-like_dom_sf"/>
</dbReference>
<dbReference type="InterPro" id="IPR036179">
    <property type="entry name" value="Ig-like_dom_sf"/>
</dbReference>